<protein>
    <recommendedName>
        <fullName evidence="6">Mid2 domain-containing protein</fullName>
    </recommendedName>
</protein>
<dbReference type="EMBL" id="NAJP01000020">
    <property type="protein sequence ID" value="TKA43108.1"/>
    <property type="molecule type" value="Genomic_DNA"/>
</dbReference>
<feature type="region of interest" description="Disordered" evidence="1">
    <location>
        <begin position="216"/>
        <end position="286"/>
    </location>
</feature>
<name>A0A4U0V373_9PEZI</name>
<evidence type="ECO:0000313" key="4">
    <source>
        <dbReference type="EMBL" id="TKA43108.1"/>
    </source>
</evidence>
<keyword evidence="2" id="KW-0812">Transmembrane</keyword>
<evidence type="ECO:0008006" key="6">
    <source>
        <dbReference type="Google" id="ProtNLM"/>
    </source>
</evidence>
<dbReference type="AlphaFoldDB" id="A0A4U0V373"/>
<reference evidence="4 5" key="1">
    <citation type="submission" date="2017-03" db="EMBL/GenBank/DDBJ databases">
        <title>Genomes of endolithic fungi from Antarctica.</title>
        <authorList>
            <person name="Coleine C."/>
            <person name="Masonjones S."/>
            <person name="Stajich J.E."/>
        </authorList>
    </citation>
    <scope>NUCLEOTIDE SEQUENCE [LARGE SCALE GENOMIC DNA]</scope>
    <source>
        <strain evidence="4 5">CCFEE 5311</strain>
    </source>
</reference>
<evidence type="ECO:0000256" key="3">
    <source>
        <dbReference type="SAM" id="SignalP"/>
    </source>
</evidence>
<keyword evidence="3" id="KW-0732">Signal</keyword>
<gene>
    <name evidence="4" type="ORF">B0A54_06056</name>
</gene>
<accession>A0A4U0V373</accession>
<comment type="caution">
    <text evidence="4">The sequence shown here is derived from an EMBL/GenBank/DDBJ whole genome shotgun (WGS) entry which is preliminary data.</text>
</comment>
<proteinExistence type="predicted"/>
<keyword evidence="2" id="KW-1133">Transmembrane helix</keyword>
<evidence type="ECO:0000256" key="2">
    <source>
        <dbReference type="SAM" id="Phobius"/>
    </source>
</evidence>
<organism evidence="4 5">
    <name type="scientific">Friedmanniomyces endolithicus</name>
    <dbReference type="NCBI Taxonomy" id="329885"/>
    <lineage>
        <taxon>Eukaryota</taxon>
        <taxon>Fungi</taxon>
        <taxon>Dikarya</taxon>
        <taxon>Ascomycota</taxon>
        <taxon>Pezizomycotina</taxon>
        <taxon>Dothideomycetes</taxon>
        <taxon>Dothideomycetidae</taxon>
        <taxon>Mycosphaerellales</taxon>
        <taxon>Teratosphaeriaceae</taxon>
        <taxon>Friedmanniomyces</taxon>
    </lineage>
</organism>
<feature type="transmembrane region" description="Helical" evidence="2">
    <location>
        <begin position="188"/>
        <end position="209"/>
    </location>
</feature>
<feature type="signal peptide" evidence="3">
    <location>
        <begin position="1"/>
        <end position="21"/>
    </location>
</feature>
<dbReference type="Proteomes" id="UP000310066">
    <property type="component" value="Unassembled WGS sequence"/>
</dbReference>
<evidence type="ECO:0000313" key="5">
    <source>
        <dbReference type="Proteomes" id="UP000310066"/>
    </source>
</evidence>
<dbReference type="OrthoDB" id="5390143at2759"/>
<evidence type="ECO:0000256" key="1">
    <source>
        <dbReference type="SAM" id="MobiDB-lite"/>
    </source>
</evidence>
<sequence>MWTITLNISLLVLSLICSTLADTLNPWIVPGGTADPRNYSQNLLWEIGSSVNLQWDTPLAAWNIHLWQQNLQVNADGKEFSAFDLSQIAAGNNTGPGNYTWQISTLGAAANQETSPVFFFWLARNATYMGNVTRFINFTTDSVTSTSSVISATASSTTTAAPINVATAAPLDAHHRANSGAAALRTGLGIGIGLGVALLAALALLWYLVARRKRNRRDHGSGGSDSGHPLAEVQGGNFMPIYKDHTTPEMSGEGLSRQELDAQTPTRGVKEGSSIERAELEAEAPR</sequence>
<dbReference type="STRING" id="329885.A0A4U0V373"/>
<keyword evidence="2" id="KW-0472">Membrane</keyword>
<feature type="compositionally biased region" description="Basic and acidic residues" evidence="1">
    <location>
        <begin position="268"/>
        <end position="286"/>
    </location>
</feature>
<feature type="chain" id="PRO_5021034300" description="Mid2 domain-containing protein" evidence="3">
    <location>
        <begin position="22"/>
        <end position="286"/>
    </location>
</feature>